<evidence type="ECO:0000256" key="1">
    <source>
        <dbReference type="ARBA" id="ARBA00022574"/>
    </source>
</evidence>
<sequence length="1291" mass="144317">MDLEPTRPMAHGEYTVAIICAIGFEMSAIRYLLDREHPRLRTQPGDTNMYVLGELAGHNAVLACLPGNQGKSATAVVATNLARSFPSIEWRLLVGIGAGVPSHKHDIRLGDVVISMPEGQYGGVVQYDLGKDTEDDFRLKGFLLPPPSRLRSAVEMMKSDHLMAENKVDEFLSHMLQKSPRLSIYARPPPQLDILFEPDYPHPSDQATCGRCDRARAVPRKARATSSPEIYYGLIASGDRVVKAAHKRDAAVNSVGDILCFEMEAAGIATEYSCIVLRGISDYGDSHKNNDWQHYAAAAAAGSAKELLSYIDPEEPAPSPLPPSSTVPVRGARDTPHVDGQRIQNSGSGNISFGRDNVAVGGDMHIINTIVSSSRDPTQDLLTDFMSDLCESDPSADMTRIEDDKGGLLHNCFDWILENDQLKHWQQSKDARLLWIRGEAGKGKTMLMIGLVNQLARSRSPTSGFAFFFCQNADPRLNNAISVLRGLVWMLLRAHPSLAQYIPKEYRDKKDKRAAMFENPNQTLFSTLKIMLTSILIDACFDRLYILVDALDECSQDSDKLVDLIRQDTTNPHSRAKWLVSGRYTVRLNRELKPSQHRNLLSLELNENHISEAVASFIKQKVDDLVTTDNRKLRKQVRDRMMEKAESTFLWAALVCKHLKGLAQLQILEELDKFPPGLAPLYERMMQLIEERGLDLSTRCKHVLRAVSITYRPLTLHELAPVADLWLPLDHLRELVDLCASFVTIRKDTIRFIHQSAKDYLDILHTIFPRTREEEHRQVVTRCLKAMSDTLKRDVYGLDRPGFAVSDVVIPSPDPLFAVRYACTYWTRHLLEPNAGLQDGDIMNSVAIFLQIHFLHWLEGLSLVKQLPGAVVSLSRLASEVLGHLPIERRNTGHSAPIPIINMEDNSLYGFLQDAHRFTMYYRWVIENYPLQVYASALVFSPARSRVRMTFRHEEPTWIKMKPAMKDQWNECLQTLEGHSDPVNSVVFSHDGCRLASASDDENVKVWDATTGQCLQTLEGHNSWVKSVVFSHDGCRLVSASGDKTVKMWDATTGQCLRTLEGHSDAVNSVVFSHDGFRLASASRDENTVKVWDTPTGQCLQTLEGHTSWVKSVVFSHDGCRLASASGDKTVKVWDTPTGQCLQTLEGHTSWVKSVVFSHDGCRLASASGDKTVKVWDATTGQCLQTLDMGMEVSHIEFNKQGDCLHTDLGTFTLLPTASEQASSILSTPFSHSSLNGQRRGYGLSADRTWILFDGEKWLWLPPEYRPTASAVGKRRVAVGCASGRVLQWAF</sequence>
<keyword evidence="1 3" id="KW-0853">WD repeat</keyword>
<dbReference type="CDD" id="cd00200">
    <property type="entry name" value="WD40"/>
    <property type="match status" value="1"/>
</dbReference>
<evidence type="ECO:0000313" key="6">
    <source>
        <dbReference type="EMBL" id="KAH7037973.1"/>
    </source>
</evidence>
<evidence type="ECO:0000259" key="5">
    <source>
        <dbReference type="PROSITE" id="PS50837"/>
    </source>
</evidence>
<feature type="repeat" description="WD" evidence="3">
    <location>
        <begin position="976"/>
        <end position="1017"/>
    </location>
</feature>
<feature type="compositionally biased region" description="Pro residues" evidence="4">
    <location>
        <begin position="316"/>
        <end position="325"/>
    </location>
</feature>
<dbReference type="InterPro" id="IPR015943">
    <property type="entry name" value="WD40/YVTN_repeat-like_dom_sf"/>
</dbReference>
<dbReference type="GeneID" id="70192841"/>
<dbReference type="GO" id="GO:0009116">
    <property type="term" value="P:nucleoside metabolic process"/>
    <property type="evidence" value="ECO:0007669"/>
    <property type="project" value="InterPro"/>
</dbReference>
<dbReference type="InterPro" id="IPR056884">
    <property type="entry name" value="NPHP3-like_N"/>
</dbReference>
<feature type="region of interest" description="Disordered" evidence="4">
    <location>
        <begin position="312"/>
        <end position="351"/>
    </location>
</feature>
<dbReference type="PANTHER" id="PTHR46082:SF11">
    <property type="entry name" value="AAA+ ATPASE DOMAIN-CONTAINING PROTEIN-RELATED"/>
    <property type="match status" value="1"/>
</dbReference>
<dbReference type="PRINTS" id="PR00320">
    <property type="entry name" value="GPROTEINBRPT"/>
</dbReference>
<evidence type="ECO:0000256" key="3">
    <source>
        <dbReference type="PROSITE-ProRule" id="PRU00221"/>
    </source>
</evidence>
<dbReference type="InterPro" id="IPR036322">
    <property type="entry name" value="WD40_repeat_dom_sf"/>
</dbReference>
<dbReference type="RefSeq" id="XP_046017094.1">
    <property type="nucleotide sequence ID" value="XM_046163295.1"/>
</dbReference>
<dbReference type="Proteomes" id="UP000756346">
    <property type="component" value="Unassembled WGS sequence"/>
</dbReference>
<keyword evidence="2" id="KW-0677">Repeat</keyword>
<dbReference type="InterPro" id="IPR019775">
    <property type="entry name" value="WD40_repeat_CS"/>
</dbReference>
<evidence type="ECO:0000256" key="2">
    <source>
        <dbReference type="ARBA" id="ARBA00022737"/>
    </source>
</evidence>
<reference evidence="6" key="1">
    <citation type="journal article" date="2021" name="Nat. Commun.">
        <title>Genetic determinants of endophytism in the Arabidopsis root mycobiome.</title>
        <authorList>
            <person name="Mesny F."/>
            <person name="Miyauchi S."/>
            <person name="Thiergart T."/>
            <person name="Pickel B."/>
            <person name="Atanasova L."/>
            <person name="Karlsson M."/>
            <person name="Huettel B."/>
            <person name="Barry K.W."/>
            <person name="Haridas S."/>
            <person name="Chen C."/>
            <person name="Bauer D."/>
            <person name="Andreopoulos W."/>
            <person name="Pangilinan J."/>
            <person name="LaButti K."/>
            <person name="Riley R."/>
            <person name="Lipzen A."/>
            <person name="Clum A."/>
            <person name="Drula E."/>
            <person name="Henrissat B."/>
            <person name="Kohler A."/>
            <person name="Grigoriev I.V."/>
            <person name="Martin F.M."/>
            <person name="Hacquard S."/>
        </authorList>
    </citation>
    <scope>NUCLEOTIDE SEQUENCE</scope>
    <source>
        <strain evidence="6">MPI-CAGE-CH-0230</strain>
    </source>
</reference>
<dbReference type="SMART" id="SM00320">
    <property type="entry name" value="WD40"/>
    <property type="match status" value="5"/>
</dbReference>
<feature type="repeat" description="WD" evidence="3">
    <location>
        <begin position="1145"/>
        <end position="1186"/>
    </location>
</feature>
<feature type="domain" description="NACHT" evidence="5">
    <location>
        <begin position="432"/>
        <end position="583"/>
    </location>
</feature>
<dbReference type="EMBL" id="JAGTJQ010000002">
    <property type="protein sequence ID" value="KAH7037973.1"/>
    <property type="molecule type" value="Genomic_DNA"/>
</dbReference>
<evidence type="ECO:0000256" key="4">
    <source>
        <dbReference type="SAM" id="MobiDB-lite"/>
    </source>
</evidence>
<organism evidence="6 7">
    <name type="scientific">Microdochium trichocladiopsis</name>
    <dbReference type="NCBI Taxonomy" id="1682393"/>
    <lineage>
        <taxon>Eukaryota</taxon>
        <taxon>Fungi</taxon>
        <taxon>Dikarya</taxon>
        <taxon>Ascomycota</taxon>
        <taxon>Pezizomycotina</taxon>
        <taxon>Sordariomycetes</taxon>
        <taxon>Xylariomycetidae</taxon>
        <taxon>Xylariales</taxon>
        <taxon>Microdochiaceae</taxon>
        <taxon>Microdochium</taxon>
    </lineage>
</organism>
<name>A0A9P8YHD2_9PEZI</name>
<feature type="repeat" description="WD" evidence="3">
    <location>
        <begin position="1018"/>
        <end position="1059"/>
    </location>
</feature>
<dbReference type="PROSITE" id="PS50294">
    <property type="entry name" value="WD_REPEATS_REGION"/>
    <property type="match status" value="5"/>
</dbReference>
<keyword evidence="7" id="KW-1185">Reference proteome</keyword>
<feature type="repeat" description="WD" evidence="3">
    <location>
        <begin position="1103"/>
        <end position="1144"/>
    </location>
</feature>
<dbReference type="InterPro" id="IPR035994">
    <property type="entry name" value="Nucleoside_phosphorylase_sf"/>
</dbReference>
<protein>
    <recommendedName>
        <fullName evidence="5">NACHT domain-containing protein</fullName>
    </recommendedName>
</protein>
<gene>
    <name evidence="6" type="ORF">B0I36DRAFT_73392</name>
</gene>
<dbReference type="PROSITE" id="PS50837">
    <property type="entry name" value="NACHT"/>
    <property type="match status" value="1"/>
</dbReference>
<feature type="compositionally biased region" description="Basic and acidic residues" evidence="4">
    <location>
        <begin position="331"/>
        <end position="340"/>
    </location>
</feature>
<dbReference type="Pfam" id="PF00400">
    <property type="entry name" value="WD40"/>
    <property type="match status" value="5"/>
</dbReference>
<dbReference type="SUPFAM" id="SSF53167">
    <property type="entry name" value="Purine and uridine phosphorylases"/>
    <property type="match status" value="1"/>
</dbReference>
<dbReference type="PANTHER" id="PTHR46082">
    <property type="entry name" value="ATP/GTP-BINDING PROTEIN-RELATED"/>
    <property type="match status" value="1"/>
</dbReference>
<proteinExistence type="predicted"/>
<dbReference type="InterPro" id="IPR001680">
    <property type="entry name" value="WD40_rpt"/>
</dbReference>
<dbReference type="InterPro" id="IPR053137">
    <property type="entry name" value="NLR-like"/>
</dbReference>
<dbReference type="OrthoDB" id="538223at2759"/>
<dbReference type="Gene3D" id="2.130.10.10">
    <property type="entry name" value="YVTN repeat-like/Quinoprotein amine dehydrogenase"/>
    <property type="match status" value="3"/>
</dbReference>
<dbReference type="InterPro" id="IPR000845">
    <property type="entry name" value="Nucleoside_phosphorylase_d"/>
</dbReference>
<dbReference type="Pfam" id="PF01048">
    <property type="entry name" value="PNP_UDP_1"/>
    <property type="match status" value="1"/>
</dbReference>
<feature type="compositionally biased region" description="Polar residues" evidence="4">
    <location>
        <begin position="342"/>
        <end position="351"/>
    </location>
</feature>
<dbReference type="PROSITE" id="PS00678">
    <property type="entry name" value="WD_REPEATS_1"/>
    <property type="match status" value="4"/>
</dbReference>
<dbReference type="InterPro" id="IPR007111">
    <property type="entry name" value="NACHT_NTPase"/>
</dbReference>
<dbReference type="Gene3D" id="3.40.50.1580">
    <property type="entry name" value="Nucleoside phosphorylase domain"/>
    <property type="match status" value="1"/>
</dbReference>
<dbReference type="SUPFAM" id="SSF52540">
    <property type="entry name" value="P-loop containing nucleoside triphosphate hydrolases"/>
    <property type="match status" value="1"/>
</dbReference>
<evidence type="ECO:0000313" key="7">
    <source>
        <dbReference type="Proteomes" id="UP000756346"/>
    </source>
</evidence>
<dbReference type="Gene3D" id="3.40.50.300">
    <property type="entry name" value="P-loop containing nucleotide triphosphate hydrolases"/>
    <property type="match status" value="1"/>
</dbReference>
<dbReference type="InterPro" id="IPR020472">
    <property type="entry name" value="WD40_PAC1"/>
</dbReference>
<dbReference type="GO" id="GO:0003824">
    <property type="term" value="F:catalytic activity"/>
    <property type="evidence" value="ECO:0007669"/>
    <property type="project" value="InterPro"/>
</dbReference>
<dbReference type="InterPro" id="IPR027417">
    <property type="entry name" value="P-loop_NTPase"/>
</dbReference>
<feature type="repeat" description="WD" evidence="3">
    <location>
        <begin position="1060"/>
        <end position="1102"/>
    </location>
</feature>
<comment type="caution">
    <text evidence="6">The sequence shown here is derived from an EMBL/GenBank/DDBJ whole genome shotgun (WGS) entry which is preliminary data.</text>
</comment>
<dbReference type="PROSITE" id="PS50082">
    <property type="entry name" value="WD_REPEATS_2"/>
    <property type="match status" value="5"/>
</dbReference>
<dbReference type="SUPFAM" id="SSF50978">
    <property type="entry name" value="WD40 repeat-like"/>
    <property type="match status" value="1"/>
</dbReference>
<dbReference type="Pfam" id="PF24883">
    <property type="entry name" value="NPHP3_N"/>
    <property type="match status" value="1"/>
</dbReference>
<accession>A0A9P8YHD2</accession>